<name>A0AAV4PNQ9_CAEEX</name>
<reference evidence="2 3" key="1">
    <citation type="submission" date="2021-06" db="EMBL/GenBank/DDBJ databases">
        <title>Caerostris extrusa draft genome.</title>
        <authorList>
            <person name="Kono N."/>
            <person name="Arakawa K."/>
        </authorList>
    </citation>
    <scope>NUCLEOTIDE SEQUENCE [LARGE SCALE GENOMIC DNA]</scope>
</reference>
<dbReference type="Proteomes" id="UP001054945">
    <property type="component" value="Unassembled WGS sequence"/>
</dbReference>
<evidence type="ECO:0000313" key="2">
    <source>
        <dbReference type="EMBL" id="GIX97773.1"/>
    </source>
</evidence>
<accession>A0AAV4PNQ9</accession>
<sequence length="113" mass="12694">MDSAKELENKFAFQQNGLFRIRKDPIPAAGRAPSRAEINEHSPQSRLETEGDRSSSQSGREPGDELRWKNQHRSIALNMNEDGLRKECGSKFAFQQSGLFRNSQGPCSRCKGV</sequence>
<protein>
    <submittedName>
        <fullName evidence="2">Uncharacterized protein</fullName>
    </submittedName>
</protein>
<dbReference type="EMBL" id="BPLR01004818">
    <property type="protein sequence ID" value="GIX97773.1"/>
    <property type="molecule type" value="Genomic_DNA"/>
</dbReference>
<evidence type="ECO:0000313" key="3">
    <source>
        <dbReference type="Proteomes" id="UP001054945"/>
    </source>
</evidence>
<feature type="region of interest" description="Disordered" evidence="1">
    <location>
        <begin position="22"/>
        <end position="71"/>
    </location>
</feature>
<comment type="caution">
    <text evidence="2">The sequence shown here is derived from an EMBL/GenBank/DDBJ whole genome shotgun (WGS) entry which is preliminary data.</text>
</comment>
<keyword evidence="3" id="KW-1185">Reference proteome</keyword>
<organism evidence="2 3">
    <name type="scientific">Caerostris extrusa</name>
    <name type="common">Bark spider</name>
    <name type="synonym">Caerostris bankana</name>
    <dbReference type="NCBI Taxonomy" id="172846"/>
    <lineage>
        <taxon>Eukaryota</taxon>
        <taxon>Metazoa</taxon>
        <taxon>Ecdysozoa</taxon>
        <taxon>Arthropoda</taxon>
        <taxon>Chelicerata</taxon>
        <taxon>Arachnida</taxon>
        <taxon>Araneae</taxon>
        <taxon>Araneomorphae</taxon>
        <taxon>Entelegynae</taxon>
        <taxon>Araneoidea</taxon>
        <taxon>Araneidae</taxon>
        <taxon>Caerostris</taxon>
    </lineage>
</organism>
<proteinExistence type="predicted"/>
<gene>
    <name evidence="2" type="ORF">CEXT_225501</name>
</gene>
<dbReference type="AlphaFoldDB" id="A0AAV4PNQ9"/>
<evidence type="ECO:0000256" key="1">
    <source>
        <dbReference type="SAM" id="MobiDB-lite"/>
    </source>
</evidence>